<dbReference type="InterPro" id="IPR012347">
    <property type="entry name" value="Ferritin-like"/>
</dbReference>
<dbReference type="EMBL" id="LTAO01000012">
    <property type="protein sequence ID" value="KYG31916.1"/>
    <property type="molecule type" value="Genomic_DNA"/>
</dbReference>
<name>A0A162E6Y2_9BACI</name>
<dbReference type="STRING" id="519424.AZF04_03830"/>
<dbReference type="Pfam" id="PF07875">
    <property type="entry name" value="Coat_F"/>
    <property type="match status" value="1"/>
</dbReference>
<dbReference type="PANTHER" id="PTHR39183">
    <property type="entry name" value="SPORE COAT PROTEIN F-LIKE PROTEIN YHCQ"/>
    <property type="match status" value="1"/>
</dbReference>
<dbReference type="AlphaFoldDB" id="A0A162E6Y2"/>
<dbReference type="GO" id="GO:0030435">
    <property type="term" value="P:sporulation resulting in formation of a cellular spore"/>
    <property type="evidence" value="ECO:0007669"/>
    <property type="project" value="UniProtKB-KW"/>
</dbReference>
<reference evidence="4" key="1">
    <citation type="submission" date="2016-02" db="EMBL/GenBank/DDBJ databases">
        <title>Genome sequence of Bacillus trypoxylicola KCTC 13244(T).</title>
        <authorList>
            <person name="Jeong H."/>
            <person name="Park S.-H."/>
            <person name="Choi S.-K."/>
        </authorList>
    </citation>
    <scope>NUCLEOTIDE SEQUENCE [LARGE SCALE GENOMIC DNA]</scope>
    <source>
        <strain evidence="4">KCTC 13244</strain>
    </source>
</reference>
<comment type="similarity">
    <text evidence="3">Belongs to the CotF family.</text>
</comment>
<dbReference type="Proteomes" id="UP000075806">
    <property type="component" value="Unassembled WGS sequence"/>
</dbReference>
<accession>A0A162E6Y2</accession>
<comment type="subcellular location">
    <subcellularLocation>
        <location evidence="2">Spore coat</location>
    </subcellularLocation>
</comment>
<protein>
    <submittedName>
        <fullName evidence="4">Spore gernimation protein GerQ</fullName>
    </submittedName>
</protein>
<keyword evidence="1" id="KW-0749">Sporulation</keyword>
<evidence type="ECO:0000313" key="5">
    <source>
        <dbReference type="Proteomes" id="UP000075806"/>
    </source>
</evidence>
<dbReference type="InterPro" id="IPR012851">
    <property type="entry name" value="Spore_coat_CotF-like"/>
</dbReference>
<dbReference type="PANTHER" id="PTHR39183:SF1">
    <property type="entry name" value="SPORE COAT PROTEIN F-LIKE PROTEIN YHCQ"/>
    <property type="match status" value="1"/>
</dbReference>
<dbReference type="RefSeq" id="WP_061948274.1">
    <property type="nucleotide sequence ID" value="NZ_LTAO01000012.1"/>
</dbReference>
<evidence type="ECO:0000313" key="4">
    <source>
        <dbReference type="EMBL" id="KYG31916.1"/>
    </source>
</evidence>
<keyword evidence="5" id="KW-1185">Reference proteome</keyword>
<dbReference type="OrthoDB" id="2577233at2"/>
<dbReference type="Gene3D" id="1.20.1260.10">
    <property type="match status" value="1"/>
</dbReference>
<gene>
    <name evidence="4" type="ORF">AZF04_03830</name>
</gene>
<comment type="caution">
    <text evidence="4">The sequence shown here is derived from an EMBL/GenBank/DDBJ whole genome shotgun (WGS) entry which is preliminary data.</text>
</comment>
<sequence length="218" mass="24446">MQFQQPESQQNMNTGAIPSALNHGGHEMFDVHEVLAAAINTINIYTVAKGHIQDSELLSICERQIQFMSDEYNITLDCFKTGKDPMKHTEAYMMQQNHDFIYGTKPSTQPQKPVKSTTELNDQNLSQMMLNAIKASGGLKAQAAMEVTNPVVRRVIADSVPNCIELAYEISLYQNKHGYYQVPQLPQQDMMNMLNGYGATTMNNQNNSNSFNQAPPTH</sequence>
<evidence type="ECO:0000256" key="2">
    <source>
        <dbReference type="ARBA" id="ARBA00024325"/>
    </source>
</evidence>
<organism evidence="4 5">
    <name type="scientific">Alkalihalobacillus trypoxylicola</name>
    <dbReference type="NCBI Taxonomy" id="519424"/>
    <lineage>
        <taxon>Bacteria</taxon>
        <taxon>Bacillati</taxon>
        <taxon>Bacillota</taxon>
        <taxon>Bacilli</taxon>
        <taxon>Bacillales</taxon>
        <taxon>Bacillaceae</taxon>
        <taxon>Alkalihalobacillus</taxon>
    </lineage>
</organism>
<evidence type="ECO:0000256" key="1">
    <source>
        <dbReference type="ARBA" id="ARBA00022969"/>
    </source>
</evidence>
<evidence type="ECO:0000256" key="3">
    <source>
        <dbReference type="ARBA" id="ARBA00024344"/>
    </source>
</evidence>
<proteinExistence type="inferred from homology"/>